<evidence type="ECO:0000313" key="2">
    <source>
        <dbReference type="Proteomes" id="UP001230649"/>
    </source>
</evidence>
<sequence>MPRAEAGSAKAIGNAIKAKGLGRLRWYCQVCQKQCRDENGFKMHSQSEGHIRAMLVVGENAGRHINDFSQQFQKEFLQLLSRKHGTQQVRANQVYNEYIQDKNHLHMNSTRWVSLTESVKYLGREGIVRAEENEKGWWISWVDNTPKALARQAEAQKRERADMDDEQRQRKQLKEQIERAKVQAEALREQEEAKAQGLKREEGAPKVALSISLGGGKRSPAGDELSGAGRRGGNCRGNEA</sequence>
<evidence type="ECO:0000313" key="1">
    <source>
        <dbReference type="EMBL" id="KAJ9116198.1"/>
    </source>
</evidence>
<accession>A0ACC2WWP9</accession>
<dbReference type="EMBL" id="JASBWS010000004">
    <property type="protein sequence ID" value="KAJ9116198.1"/>
    <property type="molecule type" value="Genomic_DNA"/>
</dbReference>
<comment type="caution">
    <text evidence="1">The sequence shown here is derived from an EMBL/GenBank/DDBJ whole genome shotgun (WGS) entry which is preliminary data.</text>
</comment>
<proteinExistence type="predicted"/>
<organism evidence="1 2">
    <name type="scientific">Naganishia adeliensis</name>
    <dbReference type="NCBI Taxonomy" id="92952"/>
    <lineage>
        <taxon>Eukaryota</taxon>
        <taxon>Fungi</taxon>
        <taxon>Dikarya</taxon>
        <taxon>Basidiomycota</taxon>
        <taxon>Agaricomycotina</taxon>
        <taxon>Tremellomycetes</taxon>
        <taxon>Filobasidiales</taxon>
        <taxon>Filobasidiaceae</taxon>
        <taxon>Naganishia</taxon>
    </lineage>
</organism>
<dbReference type="Proteomes" id="UP001230649">
    <property type="component" value="Unassembled WGS sequence"/>
</dbReference>
<reference evidence="1" key="1">
    <citation type="submission" date="2023-04" db="EMBL/GenBank/DDBJ databases">
        <title>Draft Genome sequencing of Naganishia species isolated from polar environments using Oxford Nanopore Technology.</title>
        <authorList>
            <person name="Leo P."/>
            <person name="Venkateswaran K."/>
        </authorList>
    </citation>
    <scope>NUCLEOTIDE SEQUENCE</scope>
    <source>
        <strain evidence="1">MNA-CCFEE 5262</strain>
    </source>
</reference>
<gene>
    <name evidence="1" type="ORF">QFC20_000878</name>
</gene>
<keyword evidence="2" id="KW-1185">Reference proteome</keyword>
<protein>
    <submittedName>
        <fullName evidence="1">Uncharacterized protein</fullName>
    </submittedName>
</protein>
<name>A0ACC2WWP9_9TREE</name>